<dbReference type="EMBL" id="BAABBB010000013">
    <property type="protein sequence ID" value="GAA3538333.1"/>
    <property type="molecule type" value="Genomic_DNA"/>
</dbReference>
<evidence type="ECO:0000256" key="1">
    <source>
        <dbReference type="ARBA" id="ARBA00022630"/>
    </source>
</evidence>
<keyword evidence="2" id="KW-0560">Oxidoreductase</keyword>
<proteinExistence type="predicted"/>
<name>A0ABP6VR66_9ACTN</name>
<evidence type="ECO:0000256" key="2">
    <source>
        <dbReference type="ARBA" id="ARBA00023002"/>
    </source>
</evidence>
<accession>A0ABP6VR66</accession>
<dbReference type="Proteomes" id="UP001500301">
    <property type="component" value="Unassembled WGS sequence"/>
</dbReference>
<gene>
    <name evidence="4" type="ORF">GCM10022263_27450</name>
</gene>
<sequence length="414" mass="43944">MTTHLGSPIALPNGAKLANRFMKSALSESLGERDGGPSAKLERLYSRWAGGSYGLVVTGNVMVDRRHLGEPGNVVIEDDRHLDRLRAWASGFQDGGTPLWMQVNHPGRQANALVGRHRPVAPSAIQAKVPGASRPRALADAEIREIVDRYATAAAVAEQAGFAGVQIHGAHGYLVTQFLSPRTNRRDDAWGGDAERRRRFVLEVLRAIRATTSRTFGVGIKLNSADFQRGGFSEDESREVVEALVAEGIDLIEISGGSYEAPAMMGTMAASTAAREAYFLEYAASVRDLAGDVPIAVTGGFRSTAAMEAAVASGDCDVVGLGRPTCLLPEAPRAILQEGLAALPSSNIKAGLRPVLGKVANLKQLDGALDLSWHTDQLHRLGAGKEPDPDHSWAAAALLLGLRNGPGAFRAKRG</sequence>
<feature type="domain" description="NADH:flavin oxidoreductase/NADH oxidase N-terminal" evidence="3">
    <location>
        <begin position="7"/>
        <end position="333"/>
    </location>
</feature>
<dbReference type="PANTHER" id="PTHR43656:SF2">
    <property type="entry name" value="BINDING OXIDOREDUCTASE, PUTATIVE (AFU_ORTHOLOGUE AFUA_2G08260)-RELATED"/>
    <property type="match status" value="1"/>
</dbReference>
<evidence type="ECO:0000259" key="3">
    <source>
        <dbReference type="Pfam" id="PF00724"/>
    </source>
</evidence>
<protein>
    <submittedName>
        <fullName evidence="4">NADH:flavin oxidoreductase/NADH oxidase family protein</fullName>
    </submittedName>
</protein>
<comment type="caution">
    <text evidence="4">The sequence shown here is derived from an EMBL/GenBank/DDBJ whole genome shotgun (WGS) entry which is preliminary data.</text>
</comment>
<dbReference type="InterPro" id="IPR051799">
    <property type="entry name" value="NADH_flavin_oxidoreductase"/>
</dbReference>
<dbReference type="Pfam" id="PF00724">
    <property type="entry name" value="Oxidored_FMN"/>
    <property type="match status" value="1"/>
</dbReference>
<reference evidence="5" key="1">
    <citation type="journal article" date="2019" name="Int. J. Syst. Evol. Microbiol.">
        <title>The Global Catalogue of Microorganisms (GCM) 10K type strain sequencing project: providing services to taxonomists for standard genome sequencing and annotation.</title>
        <authorList>
            <consortium name="The Broad Institute Genomics Platform"/>
            <consortium name="The Broad Institute Genome Sequencing Center for Infectious Disease"/>
            <person name="Wu L."/>
            <person name="Ma J."/>
        </authorList>
    </citation>
    <scope>NUCLEOTIDE SEQUENCE [LARGE SCALE GENOMIC DNA]</scope>
    <source>
        <strain evidence="5">JCM 17460</strain>
    </source>
</reference>
<evidence type="ECO:0000313" key="4">
    <source>
        <dbReference type="EMBL" id="GAA3538333.1"/>
    </source>
</evidence>
<dbReference type="InterPro" id="IPR001155">
    <property type="entry name" value="OxRdtase_FMN_N"/>
</dbReference>
<keyword evidence="5" id="KW-1185">Reference proteome</keyword>
<dbReference type="RefSeq" id="WP_218234309.1">
    <property type="nucleotide sequence ID" value="NZ_BAABBB010000013.1"/>
</dbReference>
<dbReference type="CDD" id="cd04733">
    <property type="entry name" value="OYE_like_2_FMN"/>
    <property type="match status" value="1"/>
</dbReference>
<organism evidence="4 5">
    <name type="scientific">Nocardioides daeguensis</name>
    <dbReference type="NCBI Taxonomy" id="908359"/>
    <lineage>
        <taxon>Bacteria</taxon>
        <taxon>Bacillati</taxon>
        <taxon>Actinomycetota</taxon>
        <taxon>Actinomycetes</taxon>
        <taxon>Propionibacteriales</taxon>
        <taxon>Nocardioidaceae</taxon>
        <taxon>Nocardioides</taxon>
    </lineage>
</organism>
<keyword evidence="1" id="KW-0285">Flavoprotein</keyword>
<evidence type="ECO:0000313" key="5">
    <source>
        <dbReference type="Proteomes" id="UP001500301"/>
    </source>
</evidence>
<dbReference type="PANTHER" id="PTHR43656">
    <property type="entry name" value="BINDING OXIDOREDUCTASE, PUTATIVE (AFU_ORTHOLOGUE AFUA_2G08260)-RELATED"/>
    <property type="match status" value="1"/>
</dbReference>